<dbReference type="EMBL" id="CZBU01000003">
    <property type="protein sequence ID" value="CUQ77255.1"/>
    <property type="molecule type" value="Genomic_DNA"/>
</dbReference>
<dbReference type="Proteomes" id="UP000095621">
    <property type="component" value="Unassembled WGS sequence"/>
</dbReference>
<evidence type="ECO:0000313" key="2">
    <source>
        <dbReference type="Proteomes" id="UP000095621"/>
    </source>
</evidence>
<dbReference type="RefSeq" id="WP_055215622.1">
    <property type="nucleotide sequence ID" value="NZ_CZBU01000003.1"/>
</dbReference>
<accession>A0A174YQ40</accession>
<organism evidence="1 2">
    <name type="scientific">Lachnospira eligens</name>
    <dbReference type="NCBI Taxonomy" id="39485"/>
    <lineage>
        <taxon>Bacteria</taxon>
        <taxon>Bacillati</taxon>
        <taxon>Bacillota</taxon>
        <taxon>Clostridia</taxon>
        <taxon>Lachnospirales</taxon>
        <taxon>Lachnospiraceae</taxon>
        <taxon>Lachnospira</taxon>
    </lineage>
</organism>
<gene>
    <name evidence="1" type="ORF">ERS852490_01469</name>
</gene>
<dbReference type="AlphaFoldDB" id="A0A174YQ40"/>
<proteinExistence type="predicted"/>
<sequence length="137" mass="16436">MATKIRPVLSEKNKYYIDKHRYYELKHFCLQYADWKKAYSILDGYDSYQVGLGVKSSGVSDRTADYGMARAYYSNRIDMIERVARLTDLELSFYILQGVTEGYSYDILKARFNIPCCKDVYYELYRRFFWLLDIERQ</sequence>
<name>A0A174YQ40_9FIRM</name>
<reference evidence="1 2" key="1">
    <citation type="submission" date="2015-09" db="EMBL/GenBank/DDBJ databases">
        <authorList>
            <consortium name="Pathogen Informatics"/>
        </authorList>
    </citation>
    <scope>NUCLEOTIDE SEQUENCE [LARGE SCALE GENOMIC DNA]</scope>
    <source>
        <strain evidence="1 2">2789STDY5834875</strain>
    </source>
</reference>
<protein>
    <submittedName>
        <fullName evidence="1">Uncharacterized protein</fullName>
    </submittedName>
</protein>
<dbReference type="OrthoDB" id="1851964at2"/>
<evidence type="ECO:0000313" key="1">
    <source>
        <dbReference type="EMBL" id="CUQ77255.1"/>
    </source>
</evidence>